<organism evidence="2">
    <name type="scientific">Pseudomonas sp. Hg7Tf</name>
    <dbReference type="NCBI Taxonomy" id="3236988"/>
    <lineage>
        <taxon>Bacteria</taxon>
        <taxon>Pseudomonadati</taxon>
        <taxon>Pseudomonadota</taxon>
        <taxon>Gammaproteobacteria</taxon>
        <taxon>Pseudomonadales</taxon>
        <taxon>Pseudomonadaceae</taxon>
        <taxon>Pseudomonas</taxon>
    </lineage>
</organism>
<proteinExistence type="predicted"/>
<accession>A0AB39IAD5</accession>
<dbReference type="RefSeq" id="WP_177327775.1">
    <property type="nucleotide sequence ID" value="NZ_CP162607.1"/>
</dbReference>
<dbReference type="EMBL" id="CP162607">
    <property type="protein sequence ID" value="XDK39720.1"/>
    <property type="molecule type" value="Genomic_DNA"/>
</dbReference>
<evidence type="ECO:0000256" key="1">
    <source>
        <dbReference type="SAM" id="MobiDB-lite"/>
    </source>
</evidence>
<evidence type="ECO:0000313" key="2">
    <source>
        <dbReference type="EMBL" id="XDK39720.1"/>
    </source>
</evidence>
<gene>
    <name evidence="2" type="ORF">AB4Y39_05405</name>
</gene>
<dbReference type="AlphaFoldDB" id="A0AB39IAD5"/>
<protein>
    <recommendedName>
        <fullName evidence="3">Transposase</fullName>
    </recommendedName>
</protein>
<sequence>MSTQRYTPELKAQAARQVVEHKPVSASDQDNDRLLKLIRGSFAASQGVYGALHVYGVLAPSTRSVCWCIPIKAFFQQFEERAYP</sequence>
<reference evidence="2" key="1">
    <citation type="submission" date="2024-07" db="EMBL/GenBank/DDBJ databases">
        <title>Identification and characteristics of a novel species of coltsfoot's symbiotic bacteria.</title>
        <authorList>
            <person name="Juszczyk A."/>
            <person name="Jasielczuk I."/>
            <person name="Gurgul A."/>
            <person name="Rogala M."/>
            <person name="Kowalczyk A."/>
            <person name="Szmatola T."/>
            <person name="Kosecka-Strojek M."/>
            <person name="Arent Z."/>
            <person name="Latowski D."/>
        </authorList>
    </citation>
    <scope>NUCLEOTIDE SEQUENCE</scope>
    <source>
        <strain evidence="2">Hg7Tf</strain>
    </source>
</reference>
<name>A0AB39IAD5_9PSED</name>
<evidence type="ECO:0008006" key="3">
    <source>
        <dbReference type="Google" id="ProtNLM"/>
    </source>
</evidence>
<feature type="region of interest" description="Disordered" evidence="1">
    <location>
        <begin position="1"/>
        <end position="26"/>
    </location>
</feature>